<evidence type="ECO:0000313" key="2">
    <source>
        <dbReference type="Proteomes" id="UP000092093"/>
    </source>
</evidence>
<proteinExistence type="predicted"/>
<dbReference type="EMBL" id="LJOW01000002">
    <property type="protein sequence ID" value="OBQ45619.1"/>
    <property type="molecule type" value="Genomic_DNA"/>
</dbReference>
<name>A0A1B7X8A7_APHFL</name>
<sequence>MFQDKDLLNHIETSSSISTKSLIALEWNMNIATNILELGNYRYRPNNAESIYRTIPNTFVKETKTSSPAFYYGATDADVLVDGGFEDNDTPVFFSANKDKLKMLYSLEDCLKSFRPRSGINKATFLNGKFLHSPNMNMARRPRYYMADKKDPFKYWTSFRTESGIEYGVSNKTINGKHAIEDTAPFVVYKENVPANRLVIKMQTNVGDLNSGTYANNSESFSDPYFGESNQTTPEKWKIQVLKNNSWLDAISFSGQEKRKDGSSIIGSDGYVELSYGLIVPKIYSDIFNDCGELSSSTLIPEFGNKEGDAFLIIENSEQAGSYHIWYKEEWKTFVPNYSWQLKESEADSSASFVTELSNPTSYIYNGTKKYKEFEYISGIRIVVDTMKKFDSTFDLIEFSPRLAADLSDMVESFSINKSASDLGVSGMPVGQLLASTGDLSLFDFEDSFNPLNKNSIISKYVLNNIQVKIYEILKDSLNVNYYVPIKTMYSDGFPKVDNQSKKVGLTLRDLYLYFESQTAPEILMSNVSLSVAVSILLDSIGFSNYIFKRVDGESEIVIPYFFIPPDKSVAQILEDLALSTQTAMFFDEYNNFVMMSKDYMMPTKTQRPTDLTLYGSSDSENFEVIKNKNTKDKLSNIIEVNSQDNQVYNDGKISYTTRSMQRSVGTIREASLVDNEKSWIYKPVLLWEVQGTENTKSINSEVNDMSSYALAAIPLNSNLSSNPPSVSGGKVIDNIIDLGEAVYWVTRYNGYFYSNGEIIKYDAVEYNVAGSNDVWINSVQEYDKYFSSLPFNGKIYPTGRVRIYSEPNYEDVNGLSRLKNGSVAKHGRGQFGTPIVSHSAGIDPYWSNNDNLRGCNMESKYLFKKDQTLPTTSVGPAGINITDTLSSNVFAQKSSRNGIIKNMLSSKYISESDINSMTTTKVGAVQSSALVINGPGFKTTEPAADFISYVYKPLPNSFKHFGTRLRVIGKIDNNPQRGQTAVGATDLFVVPGTTADKDIKISGGSGGLGVLVNPETNNGYYFEIIALGATSLNTKERENVNNVIFYKIEQGPSNSTAVPITLYQGIANILVDDGKFSGKYRLSAEQNPTVYDLSVEYQDIGSRRKFFLYINGNLIATVFDEKPLPAYNNLALFVRGSSRVMFENVYALANNYSENTSFKLNTPISNAFGDGEINANESLRKYAMSGAVQSSYLSGISSSEPTKFSMYFDEFGTIMREAASFDFKYDIAYPALYATIAPTFNSIRGYVISGFKAGAYGAEFLVFNATDRILNLDETSGNYLRIQGVTFTQQSSNTYSVDDYFLKNSNLSDPQFEETGLITSVNKVARNYQDIKTSRMLYGKKDFSLDVPYIQSQDDAENLMSWLVNKITKPRKSIGLKIFANPMIQLGDIVSVDYVENGIEKVSPKESRFVVYNIEYAKTVSGPEMSIFLSEVV</sequence>
<organism evidence="1 2">
    <name type="scientific">Aphanizomenon flos-aquae WA102</name>
    <dbReference type="NCBI Taxonomy" id="1710896"/>
    <lineage>
        <taxon>Bacteria</taxon>
        <taxon>Bacillati</taxon>
        <taxon>Cyanobacteriota</taxon>
        <taxon>Cyanophyceae</taxon>
        <taxon>Nostocales</taxon>
        <taxon>Aphanizomenonaceae</taxon>
        <taxon>Aphanizomenon</taxon>
    </lineage>
</organism>
<gene>
    <name evidence="1" type="ORF">AN484_01235</name>
</gene>
<accession>A0A1B7X8A7</accession>
<evidence type="ECO:0000313" key="1">
    <source>
        <dbReference type="EMBL" id="OBQ45619.1"/>
    </source>
</evidence>
<dbReference type="Proteomes" id="UP000092093">
    <property type="component" value="Unassembled WGS sequence"/>
</dbReference>
<reference evidence="1 2" key="1">
    <citation type="submission" date="2015-09" db="EMBL/GenBank/DDBJ databases">
        <title>Aphanizomenon flos-aquae WA102.</title>
        <authorList>
            <person name="Driscoll C."/>
        </authorList>
    </citation>
    <scope>NUCLEOTIDE SEQUENCE [LARGE SCALE GENOMIC DNA]</scope>
    <source>
        <strain evidence="1">WA102</strain>
    </source>
</reference>
<comment type="caution">
    <text evidence="1">The sequence shown here is derived from an EMBL/GenBank/DDBJ whole genome shotgun (WGS) entry which is preliminary data.</text>
</comment>
<protein>
    <submittedName>
        <fullName evidence="1">Uncharacterized protein</fullName>
    </submittedName>
</protein>